<evidence type="ECO:0000256" key="1">
    <source>
        <dbReference type="ARBA" id="ARBA00004141"/>
    </source>
</evidence>
<dbReference type="PANTHER" id="PTHR11785:SF512">
    <property type="entry name" value="SOBREMESA, ISOFORM B"/>
    <property type="match status" value="1"/>
</dbReference>
<feature type="transmembrane region" description="Helical" evidence="5">
    <location>
        <begin position="286"/>
        <end position="308"/>
    </location>
</feature>
<evidence type="ECO:0000256" key="3">
    <source>
        <dbReference type="ARBA" id="ARBA00022989"/>
    </source>
</evidence>
<evidence type="ECO:0000313" key="7">
    <source>
        <dbReference type="Proteomes" id="UP001211907"/>
    </source>
</evidence>
<feature type="transmembrane region" description="Helical" evidence="5">
    <location>
        <begin position="175"/>
        <end position="193"/>
    </location>
</feature>
<evidence type="ECO:0000313" key="6">
    <source>
        <dbReference type="EMBL" id="KAJ3081879.1"/>
    </source>
</evidence>
<gene>
    <name evidence="6" type="ORF">HK100_009803</name>
</gene>
<proteinExistence type="predicted"/>
<dbReference type="GO" id="GO:0015179">
    <property type="term" value="F:L-amino acid transmembrane transporter activity"/>
    <property type="evidence" value="ECO:0007669"/>
    <property type="project" value="TreeGrafter"/>
</dbReference>
<feature type="non-terminal residue" evidence="6">
    <location>
        <position position="483"/>
    </location>
</feature>
<evidence type="ECO:0000256" key="4">
    <source>
        <dbReference type="ARBA" id="ARBA00023136"/>
    </source>
</evidence>
<dbReference type="Gene3D" id="1.20.1740.10">
    <property type="entry name" value="Amino acid/polyamine transporter I"/>
    <property type="match status" value="1"/>
</dbReference>
<reference evidence="6" key="1">
    <citation type="submission" date="2020-05" db="EMBL/GenBank/DDBJ databases">
        <title>Phylogenomic resolution of chytrid fungi.</title>
        <authorList>
            <person name="Stajich J.E."/>
            <person name="Amses K."/>
            <person name="Simmons R."/>
            <person name="Seto K."/>
            <person name="Myers J."/>
            <person name="Bonds A."/>
            <person name="Quandt C.A."/>
            <person name="Barry K."/>
            <person name="Liu P."/>
            <person name="Grigoriev I."/>
            <person name="Longcore J.E."/>
            <person name="James T.Y."/>
        </authorList>
    </citation>
    <scope>NUCLEOTIDE SEQUENCE</scope>
    <source>
        <strain evidence="6">JEL0513</strain>
    </source>
</reference>
<dbReference type="Pfam" id="PF13520">
    <property type="entry name" value="AA_permease_2"/>
    <property type="match status" value="1"/>
</dbReference>
<name>A0AAD5SM30_9FUNG</name>
<sequence length="483" mass="50699">MIPLSATLLATSTAPRDDDGGERRVLGLGTGVCLVAGLAVGSGIFAAPAHVLGRVGGGLAALAVWLGAGLLVLAGSACYAELGAMFPRNGGDALYLLHSFSRSAPPTGAITTITTIQSTSSNSAALSSSPLAALLSFLFVFSSALVARPCSLAVIASVFGDYLARLIPGAHTVPLLARALGVTLIWFLTALNITSTRLGAIVQDVFTILKLISLVVISIWGFVYLYDHPEYDDAHNFSSAAWQRTSSSVGDYAIAFYSALWAYDGWSNLNLVTGELRNPAKNLPRAVLIAPSIVVIVYFLVNLSYYLILPYTTVTTTKSIALDFGNHVFGFATSTIVIPLIVLGSTISACNAAIFTGSRITSSAASRNQIPLIFARMHPTHQTPANALVLQATIASAFCMAATFEPLVTFYGNITMLFYFLTVFGGVVVLRRTHPFLERPFRVPVAVALVFCGGLAAVVVIGAVERPKEAGFGVLFLGGGVVA</sequence>
<dbReference type="GO" id="GO:0016020">
    <property type="term" value="C:membrane"/>
    <property type="evidence" value="ECO:0007669"/>
    <property type="project" value="UniProtKB-SubCell"/>
</dbReference>
<feature type="transmembrane region" description="Helical" evidence="5">
    <location>
        <begin position="385"/>
        <end position="404"/>
    </location>
</feature>
<feature type="transmembrane region" description="Helical" evidence="5">
    <location>
        <begin position="59"/>
        <end position="82"/>
    </location>
</feature>
<dbReference type="AlphaFoldDB" id="A0AAD5SM30"/>
<evidence type="ECO:0008006" key="8">
    <source>
        <dbReference type="Google" id="ProtNLM"/>
    </source>
</evidence>
<accession>A0AAD5SM30</accession>
<keyword evidence="2 5" id="KW-0812">Transmembrane</keyword>
<evidence type="ECO:0000256" key="2">
    <source>
        <dbReference type="ARBA" id="ARBA00022692"/>
    </source>
</evidence>
<keyword evidence="4 5" id="KW-0472">Membrane</keyword>
<feature type="transmembrane region" description="Helical" evidence="5">
    <location>
        <begin position="328"/>
        <end position="354"/>
    </location>
</feature>
<dbReference type="InterPro" id="IPR050598">
    <property type="entry name" value="AminoAcid_Transporter"/>
</dbReference>
<dbReference type="PIRSF" id="PIRSF006060">
    <property type="entry name" value="AA_transporter"/>
    <property type="match status" value="1"/>
</dbReference>
<protein>
    <recommendedName>
        <fullName evidence="8">Amino acid transporter</fullName>
    </recommendedName>
</protein>
<dbReference type="PANTHER" id="PTHR11785">
    <property type="entry name" value="AMINO ACID TRANSPORTER"/>
    <property type="match status" value="1"/>
</dbReference>
<feature type="transmembrane region" description="Helical" evidence="5">
    <location>
        <begin position="26"/>
        <end position="47"/>
    </location>
</feature>
<evidence type="ECO:0000256" key="5">
    <source>
        <dbReference type="SAM" id="Phobius"/>
    </source>
</evidence>
<feature type="transmembrane region" description="Helical" evidence="5">
    <location>
        <begin position="131"/>
        <end position="163"/>
    </location>
</feature>
<organism evidence="6 7">
    <name type="scientific">Physocladia obscura</name>
    <dbReference type="NCBI Taxonomy" id="109957"/>
    <lineage>
        <taxon>Eukaryota</taxon>
        <taxon>Fungi</taxon>
        <taxon>Fungi incertae sedis</taxon>
        <taxon>Chytridiomycota</taxon>
        <taxon>Chytridiomycota incertae sedis</taxon>
        <taxon>Chytridiomycetes</taxon>
        <taxon>Chytridiales</taxon>
        <taxon>Chytriomycetaceae</taxon>
        <taxon>Physocladia</taxon>
    </lineage>
</organism>
<dbReference type="Proteomes" id="UP001211907">
    <property type="component" value="Unassembled WGS sequence"/>
</dbReference>
<feature type="transmembrane region" description="Helical" evidence="5">
    <location>
        <begin position="205"/>
        <end position="226"/>
    </location>
</feature>
<keyword evidence="3 5" id="KW-1133">Transmembrane helix</keyword>
<comment type="subcellular location">
    <subcellularLocation>
        <location evidence="1">Membrane</location>
        <topology evidence="1">Multi-pass membrane protein</topology>
    </subcellularLocation>
</comment>
<feature type="transmembrane region" description="Helical" evidence="5">
    <location>
        <begin position="410"/>
        <end position="431"/>
    </location>
</feature>
<dbReference type="EMBL" id="JADGJH010005152">
    <property type="protein sequence ID" value="KAJ3081879.1"/>
    <property type="molecule type" value="Genomic_DNA"/>
</dbReference>
<keyword evidence="7" id="KW-1185">Reference proteome</keyword>
<comment type="caution">
    <text evidence="6">The sequence shown here is derived from an EMBL/GenBank/DDBJ whole genome shotgun (WGS) entry which is preliminary data.</text>
</comment>
<feature type="transmembrane region" description="Helical" evidence="5">
    <location>
        <begin position="443"/>
        <end position="464"/>
    </location>
</feature>
<dbReference type="InterPro" id="IPR002293">
    <property type="entry name" value="AA/rel_permease1"/>
</dbReference>